<dbReference type="PANTHER" id="PTHR35580:SF1">
    <property type="entry name" value="PHYTASE-LIKE DOMAIN-CONTAINING PROTEIN"/>
    <property type="match status" value="1"/>
</dbReference>
<dbReference type="PANTHER" id="PTHR35580">
    <property type="entry name" value="CELL SURFACE GLYCOPROTEIN (S-LAYER PROTEIN)-LIKE PROTEIN"/>
    <property type="match status" value="1"/>
</dbReference>
<dbReference type="Proteomes" id="UP001207654">
    <property type="component" value="Unassembled WGS sequence"/>
</dbReference>
<evidence type="ECO:0000313" key="3">
    <source>
        <dbReference type="EMBL" id="MCY1075931.1"/>
    </source>
</evidence>
<evidence type="ECO:0000256" key="1">
    <source>
        <dbReference type="SAM" id="MobiDB-lite"/>
    </source>
</evidence>
<accession>A0ABT4A2R1</accession>
<proteinExistence type="predicted"/>
<gene>
    <name evidence="3" type="ORF">OV287_15765</name>
</gene>
<dbReference type="RefSeq" id="WP_267534843.1">
    <property type="nucleotide sequence ID" value="NZ_JAPNKA010000001.1"/>
</dbReference>
<dbReference type="EMBL" id="JAPNKA010000001">
    <property type="protein sequence ID" value="MCY1075931.1"/>
    <property type="molecule type" value="Genomic_DNA"/>
</dbReference>
<reference evidence="3 4" key="1">
    <citation type="submission" date="2022-11" db="EMBL/GenBank/DDBJ databases">
        <title>Minimal conservation of predation-associated metabolite biosynthetic gene clusters underscores biosynthetic potential of Myxococcota including descriptions for ten novel species: Archangium lansinium sp. nov., Myxococcus landrumus sp. nov., Nannocystis bai.</title>
        <authorList>
            <person name="Ahearne A."/>
            <person name="Stevens C."/>
            <person name="Phillips K."/>
        </authorList>
    </citation>
    <scope>NUCLEOTIDE SEQUENCE [LARGE SCALE GENOMIC DNA]</scope>
    <source>
        <strain evidence="3 4">MIWBW</strain>
    </source>
</reference>
<dbReference type="InterPro" id="IPR052918">
    <property type="entry name" value="Motility_Chemotaxis_Reg"/>
</dbReference>
<dbReference type="InterPro" id="IPR057708">
    <property type="entry name" value="DUF7948"/>
</dbReference>
<feature type="domain" description="DUF7948" evidence="2">
    <location>
        <begin position="37"/>
        <end position="168"/>
    </location>
</feature>
<comment type="caution">
    <text evidence="3">The sequence shown here is derived from an EMBL/GenBank/DDBJ whole genome shotgun (WGS) entry which is preliminary data.</text>
</comment>
<organism evidence="3 4">
    <name type="scientific">Archangium lansingense</name>
    <dbReference type="NCBI Taxonomy" id="2995310"/>
    <lineage>
        <taxon>Bacteria</taxon>
        <taxon>Pseudomonadati</taxon>
        <taxon>Myxococcota</taxon>
        <taxon>Myxococcia</taxon>
        <taxon>Myxococcales</taxon>
        <taxon>Cystobacterineae</taxon>
        <taxon>Archangiaceae</taxon>
        <taxon>Archangium</taxon>
    </lineage>
</organism>
<dbReference type="Pfam" id="PF25778">
    <property type="entry name" value="DUF7948"/>
    <property type="match status" value="1"/>
</dbReference>
<evidence type="ECO:0000259" key="2">
    <source>
        <dbReference type="Pfam" id="PF25778"/>
    </source>
</evidence>
<evidence type="ECO:0000313" key="4">
    <source>
        <dbReference type="Proteomes" id="UP001207654"/>
    </source>
</evidence>
<name>A0ABT4A2R1_9BACT</name>
<keyword evidence="4" id="KW-1185">Reference proteome</keyword>
<feature type="compositionally biased region" description="Pro residues" evidence="1">
    <location>
        <begin position="784"/>
        <end position="797"/>
    </location>
</feature>
<protein>
    <recommendedName>
        <fullName evidence="2">DUF7948 domain-containing protein</fullName>
    </recommendedName>
</protein>
<feature type="compositionally biased region" description="Gly residues" evidence="1">
    <location>
        <begin position="801"/>
        <end position="840"/>
    </location>
</feature>
<dbReference type="Gene3D" id="2.80.10.50">
    <property type="match status" value="1"/>
</dbReference>
<feature type="region of interest" description="Disordered" evidence="1">
    <location>
        <begin position="776"/>
        <end position="849"/>
    </location>
</feature>
<sequence length="877" mass="91524">MPEAPGQYLLQQNRADTLFTGTGLALRLAPPERPVRELHWGLAGARSVTPQPLQPREARLSQFVGSRENWKQHLPTWGALYYPGVAPGVDLWFEAREGGIAYSLRSERGADLRQVRLEWRGAQALRLADGGRALEVVLAEGVLREEGLLCGQEAADGTSLEVPCRYREVRPLGAERWEYVIEVEVKEPGRPAWVDPTIKWNTYVGGSNDDTLRGLTVINNDSGLGFIVGSTNSPALAPKSPADRASGSLGMSNVIVSKFNNDGTLLWTTVFGGNGDDIGNAVAVGADGLIYVAGHTASTDFQVGTTGSRLNGTAKDGFVAALVSNTGELNWFQHVGDTGAEEIHSLAFANDGKLYVAGWTLSTQMTGTPAGTTFKGNKELFVSRLAVTATSGTVEKTLIRSGTGDEDALGIVAEEQAPSSTAMLYVTGYTTSTDFPTATGQPAMLPGLGNNPDTVVFKLDQDLTLVWGNFIGGLGEDKGNGLVHAPLTVISPYTSRVMVVGTTNSINFPSSTGEGASGKDAFLATFNPDTGVRVFSTVVGGSKDDEGLAIATGSAGSVYVGGKSKSGLLPSTEAFESTPDVTEGFVIRMRRNGDEFSPEWGSFVGGALDDEVGGLASRRYSNGDYELFIGGSTHSDQLLRFPMVPGLGGKTSHSGAQDMFLITIDAKDFTPPEGEVLDGIGQDLDETAFTDMLSASWTLDDPESAISDYLVAVGTAPGCTDIRPFKSVGQFKSITMSSANGDIRPLTGGQWYFVTVSAKNGRGVITTRFSDGIFVRQSDGGPIDIPPAPLPGTPCPEEPGTDGGTADGGVTDGGTSDGGTTDGGDPGTGPDGGGGGGGPGHESPLGWSCGTPGGPTGFVLLVVAAFGFLSARRKSWS</sequence>